<evidence type="ECO:0000313" key="5">
    <source>
        <dbReference type="Proteomes" id="UP001152759"/>
    </source>
</evidence>
<dbReference type="EMBL" id="OU963870">
    <property type="protein sequence ID" value="CAH0395357.1"/>
    <property type="molecule type" value="Genomic_DNA"/>
</dbReference>
<sequence>MAVNRGIVSSDGVVRSSSRDVEIPDQDFPTFIWSRAIEYADRPALTCGLTKRNYTFSEARSLSRRFGASLLDKGLNPGDVLAIMLPNAIDYPIVLLGALEAGLLVTTIDPAFKKNELSLQVRTTNAKVIVTIPTVVPLVKAVLEELGVTMPIILVNLRGQETGHDIWSYRDLISKSDGSDTQRQWPQISPDDIAILLSSSGTTGERKMVARTHKNTIATMVLSSVYGKSRIISGSVGNDQHSLLMAASLSHLSGQLLVWSGLINGANNFILPVCEPEPLINALTEQKPLSVTCFLYPVMFSELNALIKTDDLEPLRLILTGCSSFIPAHVNAFLAKLPNREEASFYSVFGLTEVLPLFMALQNDQNPLNLGYPEPNTELKVIDARGKSLGPGEVGELCVRGPQVMKGYFNNEKATQDTFDGDWFKTGDTVYYDEDERSPKFPSIPTPGICILPRPRFLTLISACGIPRCHSSSNSTHFCATTTIQGNLKVLHHPSADSEESSKCKNAVLRKRAQKLCRDSKERRKCKIFEIEFSSKFVETLLDEISDEDHAPKKNSAMEAVLMGYIDIRSAFRAQRPKFPGVAPGTIEATAPAPGTFGL</sequence>
<dbReference type="InterPro" id="IPR042099">
    <property type="entry name" value="ANL_N_sf"/>
</dbReference>
<evidence type="ECO:0000256" key="1">
    <source>
        <dbReference type="ARBA" id="ARBA00004275"/>
    </source>
</evidence>
<reference evidence="4" key="1">
    <citation type="submission" date="2021-12" db="EMBL/GenBank/DDBJ databases">
        <authorList>
            <person name="King R."/>
        </authorList>
    </citation>
    <scope>NUCLEOTIDE SEQUENCE</scope>
</reference>
<evidence type="ECO:0000313" key="4">
    <source>
        <dbReference type="EMBL" id="CAH0395357.1"/>
    </source>
</evidence>
<dbReference type="GO" id="GO:0005777">
    <property type="term" value="C:peroxisome"/>
    <property type="evidence" value="ECO:0007669"/>
    <property type="project" value="UniProtKB-SubCell"/>
</dbReference>
<dbReference type="Pfam" id="PF00501">
    <property type="entry name" value="AMP-binding"/>
    <property type="match status" value="1"/>
</dbReference>
<dbReference type="PANTHER" id="PTHR24096:SF422">
    <property type="entry name" value="BCDNA.GH02901"/>
    <property type="match status" value="1"/>
</dbReference>
<comment type="subcellular location">
    <subcellularLocation>
        <location evidence="1">Peroxisome</location>
    </subcellularLocation>
</comment>
<dbReference type="SUPFAM" id="SSF56801">
    <property type="entry name" value="Acetyl-CoA synthetase-like"/>
    <property type="match status" value="1"/>
</dbReference>
<keyword evidence="2" id="KW-0576">Peroxisome</keyword>
<evidence type="ECO:0000256" key="2">
    <source>
        <dbReference type="ARBA" id="ARBA00023140"/>
    </source>
</evidence>
<dbReference type="Gene3D" id="3.40.50.12780">
    <property type="entry name" value="N-terminal domain of ligase-like"/>
    <property type="match status" value="1"/>
</dbReference>
<dbReference type="InterPro" id="IPR000873">
    <property type="entry name" value="AMP-dep_synth/lig_dom"/>
</dbReference>
<dbReference type="Proteomes" id="UP001152759">
    <property type="component" value="Chromosome 9"/>
</dbReference>
<dbReference type="GO" id="GO:0046949">
    <property type="term" value="P:fatty-acyl-CoA biosynthetic process"/>
    <property type="evidence" value="ECO:0007669"/>
    <property type="project" value="TreeGrafter"/>
</dbReference>
<organism evidence="4 5">
    <name type="scientific">Bemisia tabaci</name>
    <name type="common">Sweetpotato whitefly</name>
    <name type="synonym">Aleurodes tabaci</name>
    <dbReference type="NCBI Taxonomy" id="7038"/>
    <lineage>
        <taxon>Eukaryota</taxon>
        <taxon>Metazoa</taxon>
        <taxon>Ecdysozoa</taxon>
        <taxon>Arthropoda</taxon>
        <taxon>Hexapoda</taxon>
        <taxon>Insecta</taxon>
        <taxon>Pterygota</taxon>
        <taxon>Neoptera</taxon>
        <taxon>Paraneoptera</taxon>
        <taxon>Hemiptera</taxon>
        <taxon>Sternorrhyncha</taxon>
        <taxon>Aleyrodoidea</taxon>
        <taxon>Aleyrodidae</taxon>
        <taxon>Aleyrodinae</taxon>
        <taxon>Bemisia</taxon>
    </lineage>
</organism>
<protein>
    <recommendedName>
        <fullName evidence="3">AMP-dependent synthetase/ligase domain-containing protein</fullName>
    </recommendedName>
</protein>
<name>A0A9P0AN22_BEMTA</name>
<feature type="domain" description="AMP-dependent synthetase/ligase" evidence="3">
    <location>
        <begin position="36"/>
        <end position="409"/>
    </location>
</feature>
<dbReference type="AlphaFoldDB" id="A0A9P0AN22"/>
<accession>A0A9P0AN22</accession>
<gene>
    <name evidence="4" type="ORF">BEMITA_LOCUS13549</name>
</gene>
<proteinExistence type="predicted"/>
<dbReference type="PANTHER" id="PTHR24096">
    <property type="entry name" value="LONG-CHAIN-FATTY-ACID--COA LIGASE"/>
    <property type="match status" value="1"/>
</dbReference>
<keyword evidence="5" id="KW-1185">Reference proteome</keyword>
<evidence type="ECO:0000259" key="3">
    <source>
        <dbReference type="Pfam" id="PF00501"/>
    </source>
</evidence>
<dbReference type="GO" id="GO:0004467">
    <property type="term" value="F:long-chain fatty acid-CoA ligase activity"/>
    <property type="evidence" value="ECO:0007669"/>
    <property type="project" value="TreeGrafter"/>
</dbReference>